<protein>
    <submittedName>
        <fullName evidence="3">SEC14-like protein 2</fullName>
    </submittedName>
</protein>
<evidence type="ECO:0000259" key="2">
    <source>
        <dbReference type="PROSITE" id="PS50866"/>
    </source>
</evidence>
<dbReference type="Proteomes" id="UP000094527">
    <property type="component" value="Unassembled WGS sequence"/>
</dbReference>
<sequence length="400" mass="45758">MPTAQGFTEKERTALSQFKKRIEDVDLENKDLLEDRRLINWLRARDLRLDDAEAMFRKVLYISNVHVSNFWGAGIDTILKSNNIPEELKKIIPIQIGGVDKDGCPIQVIYTGGFEVKKVIQKFGKRIVLDTFNLYLEYMYTECISKSTDKNELKKFINIIDLEGLRYKDCLSSDVLDVLITAMKDVEANYPEFLKKAYIPNAPSIFTVLWNLLKPFLSQKTISNVGIFDSNLENLKNSLFEQIAANQLPIKYGGTVFSKRIPQLNHHSSTVAEFHNGFEETIISAGDVFEIPFEVENPMTLLSWSFKTKNYDIGVSVVSVSKQLVHGAFAETEIVEYKRYNAQKYVQAGSVACGTGHFILRFDNTYSKLRAKTLLYYVEMTKMTEDGNRNEDDIVRNIES</sequence>
<dbReference type="Pfam" id="PF13897">
    <property type="entry name" value="GOLD_2"/>
    <property type="match status" value="1"/>
</dbReference>
<dbReference type="STRING" id="48709.A0A1D2NHX6"/>
<dbReference type="InterPro" id="IPR036273">
    <property type="entry name" value="CRAL/TRIO_N_dom_sf"/>
</dbReference>
<comment type="caution">
    <text evidence="3">The sequence shown here is derived from an EMBL/GenBank/DDBJ whole genome shotgun (WGS) entry which is preliminary data.</text>
</comment>
<dbReference type="PANTHER" id="PTHR23324:SF83">
    <property type="entry name" value="SEC14-LIKE PROTEIN 2"/>
    <property type="match status" value="1"/>
</dbReference>
<reference evidence="3 4" key="1">
    <citation type="journal article" date="2016" name="Genome Biol. Evol.">
        <title>Gene Family Evolution Reflects Adaptation to Soil Environmental Stressors in the Genome of the Collembolan Orchesella cincta.</title>
        <authorList>
            <person name="Faddeeva-Vakhrusheva A."/>
            <person name="Derks M.F."/>
            <person name="Anvar S.Y."/>
            <person name="Agamennone V."/>
            <person name="Suring W."/>
            <person name="Smit S."/>
            <person name="van Straalen N.M."/>
            <person name="Roelofs D."/>
        </authorList>
    </citation>
    <scope>NUCLEOTIDE SEQUENCE [LARGE SCALE GENOMIC DNA]</scope>
    <source>
        <tissue evidence="3">Mixed pool</tissue>
    </source>
</reference>
<organism evidence="3 4">
    <name type="scientific">Orchesella cincta</name>
    <name type="common">Springtail</name>
    <name type="synonym">Podura cincta</name>
    <dbReference type="NCBI Taxonomy" id="48709"/>
    <lineage>
        <taxon>Eukaryota</taxon>
        <taxon>Metazoa</taxon>
        <taxon>Ecdysozoa</taxon>
        <taxon>Arthropoda</taxon>
        <taxon>Hexapoda</taxon>
        <taxon>Collembola</taxon>
        <taxon>Entomobryomorpha</taxon>
        <taxon>Entomobryoidea</taxon>
        <taxon>Orchesellidae</taxon>
        <taxon>Orchesellinae</taxon>
        <taxon>Orchesella</taxon>
    </lineage>
</organism>
<dbReference type="InterPro" id="IPR051064">
    <property type="entry name" value="SEC14/CRAL-TRIO_domain"/>
</dbReference>
<dbReference type="Pfam" id="PF00650">
    <property type="entry name" value="CRAL_TRIO"/>
    <property type="match status" value="1"/>
</dbReference>
<dbReference type="SUPFAM" id="SSF101576">
    <property type="entry name" value="Supernatant protein factor (SPF), C-terminal domain"/>
    <property type="match status" value="1"/>
</dbReference>
<proteinExistence type="predicted"/>
<accession>A0A1D2NHX6</accession>
<dbReference type="PROSITE" id="PS50866">
    <property type="entry name" value="GOLD"/>
    <property type="match status" value="1"/>
</dbReference>
<dbReference type="Gene3D" id="2.60.120.680">
    <property type="entry name" value="GOLD domain"/>
    <property type="match status" value="1"/>
</dbReference>
<dbReference type="Gene3D" id="3.40.525.10">
    <property type="entry name" value="CRAL-TRIO lipid binding domain"/>
    <property type="match status" value="1"/>
</dbReference>
<evidence type="ECO:0000313" key="4">
    <source>
        <dbReference type="Proteomes" id="UP000094527"/>
    </source>
</evidence>
<dbReference type="PANTHER" id="PTHR23324">
    <property type="entry name" value="SEC14 RELATED PROTEIN"/>
    <property type="match status" value="1"/>
</dbReference>
<dbReference type="InterPro" id="IPR036598">
    <property type="entry name" value="GOLD_dom_sf"/>
</dbReference>
<dbReference type="SUPFAM" id="SSF46938">
    <property type="entry name" value="CRAL/TRIO N-terminal domain"/>
    <property type="match status" value="1"/>
</dbReference>
<dbReference type="InterPro" id="IPR009038">
    <property type="entry name" value="GOLD_dom"/>
</dbReference>
<dbReference type="GO" id="GO:0005737">
    <property type="term" value="C:cytoplasm"/>
    <property type="evidence" value="ECO:0007669"/>
    <property type="project" value="TreeGrafter"/>
</dbReference>
<dbReference type="InterPro" id="IPR001251">
    <property type="entry name" value="CRAL-TRIO_dom"/>
</dbReference>
<dbReference type="SMART" id="SM00516">
    <property type="entry name" value="SEC14"/>
    <property type="match status" value="1"/>
</dbReference>
<dbReference type="OrthoDB" id="1434354at2759"/>
<dbReference type="PROSITE" id="PS50191">
    <property type="entry name" value="CRAL_TRIO"/>
    <property type="match status" value="1"/>
</dbReference>
<dbReference type="OMA" id="HIAENEH"/>
<feature type="domain" description="CRAL-TRIO" evidence="1">
    <location>
        <begin position="84"/>
        <end position="260"/>
    </location>
</feature>
<dbReference type="AlphaFoldDB" id="A0A1D2NHX6"/>
<evidence type="ECO:0000313" key="3">
    <source>
        <dbReference type="EMBL" id="ODN04857.1"/>
    </source>
</evidence>
<keyword evidence="4" id="KW-1185">Reference proteome</keyword>
<dbReference type="EMBL" id="LJIJ01000035">
    <property type="protein sequence ID" value="ODN04857.1"/>
    <property type="molecule type" value="Genomic_DNA"/>
</dbReference>
<name>A0A1D2NHX6_ORCCI</name>
<evidence type="ECO:0000259" key="1">
    <source>
        <dbReference type="PROSITE" id="PS50191"/>
    </source>
</evidence>
<dbReference type="SUPFAM" id="SSF52087">
    <property type="entry name" value="CRAL/TRIO domain"/>
    <property type="match status" value="1"/>
</dbReference>
<dbReference type="CDD" id="cd00170">
    <property type="entry name" value="SEC14"/>
    <property type="match status" value="1"/>
</dbReference>
<dbReference type="InterPro" id="IPR036865">
    <property type="entry name" value="CRAL-TRIO_dom_sf"/>
</dbReference>
<gene>
    <name evidence="3" type="ORF">Ocin01_01825</name>
</gene>
<feature type="domain" description="GOLD" evidence="2">
    <location>
        <begin position="275"/>
        <end position="380"/>
    </location>
</feature>